<protein>
    <recommendedName>
        <fullName evidence="3">CIDE-N domain-containing protein</fullName>
    </recommendedName>
</protein>
<dbReference type="PROSITE" id="PS51135">
    <property type="entry name" value="CIDE_N"/>
    <property type="match status" value="1"/>
</dbReference>
<dbReference type="Pfam" id="PF09230">
    <property type="entry name" value="DFF40"/>
    <property type="match status" value="1"/>
</dbReference>
<evidence type="ECO:0000256" key="1">
    <source>
        <dbReference type="ARBA" id="ARBA00022703"/>
    </source>
</evidence>
<dbReference type="OMA" id="KAEHVEW"/>
<organism evidence="4 5">
    <name type="scientific">Pomacea canaliculata</name>
    <name type="common">Golden apple snail</name>
    <dbReference type="NCBI Taxonomy" id="400727"/>
    <lineage>
        <taxon>Eukaryota</taxon>
        <taxon>Metazoa</taxon>
        <taxon>Spiralia</taxon>
        <taxon>Lophotrochozoa</taxon>
        <taxon>Mollusca</taxon>
        <taxon>Gastropoda</taxon>
        <taxon>Caenogastropoda</taxon>
        <taxon>Architaenioglossa</taxon>
        <taxon>Ampullarioidea</taxon>
        <taxon>Ampullariidae</taxon>
        <taxon>Pomacea</taxon>
    </lineage>
</organism>
<comment type="caution">
    <text evidence="4">The sequence shown here is derived from an EMBL/GenBank/DDBJ whole genome shotgun (WGS) entry which is preliminary data.</text>
</comment>
<dbReference type="InterPro" id="IPR039729">
    <property type="entry name" value="DFF40"/>
</dbReference>
<dbReference type="InterPro" id="IPR015311">
    <property type="entry name" value="DFF40_C"/>
</dbReference>
<keyword evidence="5" id="KW-1185">Reference proteome</keyword>
<sequence>MWNTFLSLFNGGVRAYKVQSADRGTRVGVTARSLEDLVRKGREKLKIADNETVTVVIEDDGTEVDNEGFFKNLPQQTVFVFLRKGERWKGVGDLVYDVLSKFHDNKRRAELASEIREMLTDESAPEKVSLMSQYLDMLETHVEAEQRYEHEDWFDGLNKKYKTKSDVMRNSAQQRIRSYFVTAKEQIQRERDEKSRADLLEMMDEIYVILKSNDFHASYFDRTAKPQQRMCDKEGWFRCRGAFDVECCLRLHTINPYASRGYRLLFGLWNLDHIVEKSREVMPTLLEAARTKRLGSKLNWHEVYRLLFTQDNLRLVHVACHKKAARLEKTCHVTDFIVH</sequence>
<dbReference type="GO" id="GO:0005634">
    <property type="term" value="C:nucleus"/>
    <property type="evidence" value="ECO:0007669"/>
    <property type="project" value="InterPro"/>
</dbReference>
<dbReference type="PANTHER" id="PTHR13067:SF2">
    <property type="entry name" value="CASPASE-ACTIVATED DNASE"/>
    <property type="match status" value="1"/>
</dbReference>
<evidence type="ECO:0000313" key="4">
    <source>
        <dbReference type="EMBL" id="PVD36666.1"/>
    </source>
</evidence>
<evidence type="ECO:0000256" key="2">
    <source>
        <dbReference type="PROSITE-ProRule" id="PRU00447"/>
    </source>
</evidence>
<dbReference type="InterPro" id="IPR044925">
    <property type="entry name" value="His-Me_finger_sf"/>
</dbReference>
<dbReference type="Gene3D" id="3.10.20.10">
    <property type="match status" value="1"/>
</dbReference>
<dbReference type="STRING" id="400727.A0A2T7PTB4"/>
<proteinExistence type="predicted"/>
<dbReference type="GO" id="GO:0005737">
    <property type="term" value="C:cytoplasm"/>
    <property type="evidence" value="ECO:0007669"/>
    <property type="project" value="InterPro"/>
</dbReference>
<dbReference type="GO" id="GO:0006309">
    <property type="term" value="P:apoptotic DNA fragmentation"/>
    <property type="evidence" value="ECO:0007669"/>
    <property type="project" value="InterPro"/>
</dbReference>
<dbReference type="GO" id="GO:0004520">
    <property type="term" value="F:DNA endonuclease activity"/>
    <property type="evidence" value="ECO:0007669"/>
    <property type="project" value="InterPro"/>
</dbReference>
<dbReference type="EMBL" id="PZQS01000002">
    <property type="protein sequence ID" value="PVD36666.1"/>
    <property type="molecule type" value="Genomic_DNA"/>
</dbReference>
<dbReference type="OrthoDB" id="9943677at2759"/>
<dbReference type="Proteomes" id="UP000245119">
    <property type="component" value="Linkage Group LG2"/>
</dbReference>
<dbReference type="PANTHER" id="PTHR13067">
    <property type="entry name" value="CASPASE-ACTIVATED DNASE"/>
    <property type="match status" value="1"/>
</dbReference>
<gene>
    <name evidence="4" type="ORF">C0Q70_03652</name>
</gene>
<dbReference type="SUPFAM" id="SSF54060">
    <property type="entry name" value="His-Me finger endonucleases"/>
    <property type="match status" value="1"/>
</dbReference>
<dbReference type="AlphaFoldDB" id="A0A2T7PTB4"/>
<dbReference type="Pfam" id="PF02017">
    <property type="entry name" value="CIDE-N"/>
    <property type="match status" value="1"/>
</dbReference>
<dbReference type="CDD" id="cd01615">
    <property type="entry name" value="CIDE_N"/>
    <property type="match status" value="1"/>
</dbReference>
<reference evidence="4 5" key="1">
    <citation type="submission" date="2018-04" db="EMBL/GenBank/DDBJ databases">
        <title>The genome of golden apple snail Pomacea canaliculata provides insight into stress tolerance and invasive adaptation.</title>
        <authorList>
            <person name="Liu C."/>
            <person name="Liu B."/>
            <person name="Ren Y."/>
            <person name="Zhang Y."/>
            <person name="Wang H."/>
            <person name="Li S."/>
            <person name="Jiang F."/>
            <person name="Yin L."/>
            <person name="Zhang G."/>
            <person name="Qian W."/>
            <person name="Fan W."/>
        </authorList>
    </citation>
    <scope>NUCLEOTIDE SEQUENCE [LARGE SCALE GENOMIC DNA]</scope>
    <source>
        <strain evidence="4">SZHN2017</strain>
        <tissue evidence="4">Muscle</tissue>
    </source>
</reference>
<keyword evidence="1 2" id="KW-0053">Apoptosis</keyword>
<accession>A0A2T7PTB4</accession>
<dbReference type="SUPFAM" id="SSF54277">
    <property type="entry name" value="CAD &amp; PB1 domains"/>
    <property type="match status" value="1"/>
</dbReference>
<dbReference type="GO" id="GO:0016787">
    <property type="term" value="F:hydrolase activity"/>
    <property type="evidence" value="ECO:0007669"/>
    <property type="project" value="InterPro"/>
</dbReference>
<dbReference type="InterPro" id="IPR003508">
    <property type="entry name" value="CIDE-N_dom"/>
</dbReference>
<evidence type="ECO:0000259" key="3">
    <source>
        <dbReference type="PROSITE" id="PS51135"/>
    </source>
</evidence>
<name>A0A2T7PTB4_POMCA</name>
<evidence type="ECO:0000313" key="5">
    <source>
        <dbReference type="Proteomes" id="UP000245119"/>
    </source>
</evidence>
<feature type="domain" description="CIDE-N" evidence="3">
    <location>
        <begin position="12"/>
        <end position="90"/>
    </location>
</feature>
<dbReference type="SMART" id="SM00266">
    <property type="entry name" value="CAD"/>
    <property type="match status" value="1"/>
</dbReference>